<evidence type="ECO:0000313" key="1">
    <source>
        <dbReference type="EMBL" id="MBH8562601.1"/>
    </source>
</evidence>
<dbReference type="AlphaFoldDB" id="A0A8J7HMW7"/>
<comment type="caution">
    <text evidence="1">The sequence shown here is derived from an EMBL/GenBank/DDBJ whole genome shotgun (WGS) entry which is preliminary data.</text>
</comment>
<organism evidence="1 2">
    <name type="scientific">Amazonocrinis nigriterrae CENA67</name>
    <dbReference type="NCBI Taxonomy" id="2794033"/>
    <lineage>
        <taxon>Bacteria</taxon>
        <taxon>Bacillati</taxon>
        <taxon>Cyanobacteriota</taxon>
        <taxon>Cyanophyceae</taxon>
        <taxon>Nostocales</taxon>
        <taxon>Nostocaceae</taxon>
        <taxon>Amazonocrinis</taxon>
        <taxon>Amazonocrinis nigriterrae</taxon>
    </lineage>
</organism>
<dbReference type="EMBL" id="JAECZC010000014">
    <property type="protein sequence ID" value="MBH8562601.1"/>
    <property type="molecule type" value="Genomic_DNA"/>
</dbReference>
<dbReference type="RefSeq" id="WP_214662501.1">
    <property type="nucleotide sequence ID" value="NZ_JAECZC010000014.1"/>
</dbReference>
<name>A0A8J7HMW7_9NOST</name>
<gene>
    <name evidence="1" type="ORF">I8748_10490</name>
</gene>
<evidence type="ECO:0000313" key="2">
    <source>
        <dbReference type="Proteomes" id="UP000632766"/>
    </source>
</evidence>
<accession>A0A8J7HMW7</accession>
<reference evidence="1 2" key="1">
    <citation type="journal article" date="2021" name="Int. J. Syst. Evol. Microbiol.">
        <title>Amazonocrinis nigriterrae gen. nov., sp. nov., Atlanticothrix silvestris gen. nov., sp. nov. and Dendronalium phyllosphericum gen. nov., sp. nov., nostocacean cyanobacteria from Brazilian environments.</title>
        <authorList>
            <person name="Alvarenga D.O."/>
            <person name="Andreote A.P.D."/>
            <person name="Branco L.H.Z."/>
            <person name="Delbaje E."/>
            <person name="Cruz R.B."/>
            <person name="Varani A.M."/>
            <person name="Fiore M.F."/>
        </authorList>
    </citation>
    <scope>NUCLEOTIDE SEQUENCE [LARGE SCALE GENOMIC DNA]</scope>
    <source>
        <strain evidence="1 2">CENA67</strain>
    </source>
</reference>
<protein>
    <submittedName>
        <fullName evidence="1">Uncharacterized protein</fullName>
    </submittedName>
</protein>
<sequence length="57" mass="6615">MQKSYRDSSVSVFSSATKLRLAQENLPCPKGSQNTCCADFYRYFILTALSYFKYDDR</sequence>
<proteinExistence type="predicted"/>
<dbReference type="Proteomes" id="UP000632766">
    <property type="component" value="Unassembled WGS sequence"/>
</dbReference>
<keyword evidence="2" id="KW-1185">Reference proteome</keyword>